<evidence type="ECO:0000259" key="2">
    <source>
        <dbReference type="Pfam" id="PF00849"/>
    </source>
</evidence>
<dbReference type="InterPro" id="IPR020103">
    <property type="entry name" value="PsdUridine_synth_cat_dom_sf"/>
</dbReference>
<dbReference type="Proteomes" id="UP000594464">
    <property type="component" value="Chromosome"/>
</dbReference>
<dbReference type="GO" id="GO:0009982">
    <property type="term" value="F:pseudouridine synthase activity"/>
    <property type="evidence" value="ECO:0007669"/>
    <property type="project" value="InterPro"/>
</dbReference>
<evidence type="ECO:0000313" key="3">
    <source>
        <dbReference type="EMBL" id="QPJ64485.1"/>
    </source>
</evidence>
<organism evidence="3 4">
    <name type="scientific">Candidatus Nitrohelix vancouverensis</name>
    <dbReference type="NCBI Taxonomy" id="2705534"/>
    <lineage>
        <taxon>Bacteria</taxon>
        <taxon>Pseudomonadati</taxon>
        <taxon>Nitrospinota/Tectimicrobiota group</taxon>
        <taxon>Nitrospinota</taxon>
        <taxon>Nitrospinia</taxon>
        <taxon>Nitrospinales</taxon>
        <taxon>Nitrospinaceae</taxon>
        <taxon>Candidatus Nitrohelix</taxon>
    </lineage>
</organism>
<gene>
    <name evidence="3" type="ORF">G3M78_03360</name>
</gene>
<dbReference type="KEGG" id="nva:G3M78_03360"/>
<comment type="similarity">
    <text evidence="1">Belongs to the pseudouridine synthase RluA family.</text>
</comment>
<protein>
    <submittedName>
        <fullName evidence="3">RluA family pseudouridine synthase</fullName>
    </submittedName>
</protein>
<evidence type="ECO:0000313" key="4">
    <source>
        <dbReference type="Proteomes" id="UP000594464"/>
    </source>
</evidence>
<dbReference type="PANTHER" id="PTHR21600:SF87">
    <property type="entry name" value="RNA PSEUDOURIDYLATE SYNTHASE DOMAIN-CONTAINING PROTEIN 1"/>
    <property type="match status" value="1"/>
</dbReference>
<dbReference type="GO" id="GO:0140098">
    <property type="term" value="F:catalytic activity, acting on RNA"/>
    <property type="evidence" value="ECO:0007669"/>
    <property type="project" value="UniProtKB-ARBA"/>
</dbReference>
<dbReference type="CDD" id="cd02869">
    <property type="entry name" value="PseudoU_synth_RluA_like"/>
    <property type="match status" value="1"/>
</dbReference>
<feature type="domain" description="Pseudouridine synthase RsuA/RluA-like" evidence="2">
    <location>
        <begin position="97"/>
        <end position="241"/>
    </location>
</feature>
<dbReference type="PROSITE" id="PS01129">
    <property type="entry name" value="PSI_RLU"/>
    <property type="match status" value="1"/>
</dbReference>
<proteinExistence type="inferred from homology"/>
<dbReference type="Pfam" id="PF00849">
    <property type="entry name" value="PseudoU_synth_2"/>
    <property type="match status" value="1"/>
</dbReference>
<dbReference type="EMBL" id="CP048620">
    <property type="protein sequence ID" value="QPJ64485.1"/>
    <property type="molecule type" value="Genomic_DNA"/>
</dbReference>
<dbReference type="InterPro" id="IPR006224">
    <property type="entry name" value="PsdUridine_synth_RluA-like_CS"/>
</dbReference>
<dbReference type="Gene3D" id="3.30.2350.10">
    <property type="entry name" value="Pseudouridine synthase"/>
    <property type="match status" value="1"/>
</dbReference>
<dbReference type="InterPro" id="IPR006145">
    <property type="entry name" value="PsdUridine_synth_RsuA/RluA"/>
</dbReference>
<accession>A0A7T0G2M0</accession>
<sequence length="310" mass="34600">MTLFSPPPSQQIYRSHVPERYDGFMIEDYFASRFNYLPLEEWVGVIDSGCIHLNGKPARPGAVLSAQDQTEARLGWRQEPPARRHLEIVYEDAAIRVFNKAAPLPVHPCGRFFENSMTELLRRVYPREIPRPVQRLDAETTGLIVFARTRQAASHLAVQFQKNQVHKEYLALALGSSAQRELKIDAPIGKTSGSRRKISNGEGAKSAYTEASLLCSREGLSLFRVVPRTGRTNQIRVHLASAGLPLYNDSVYGTAMPDCYEFGLHAHRLAFDSLDRRIELTARPPAHFEPFLSGLDESAGVPVVSASEST</sequence>
<name>A0A7T0G2M0_9BACT</name>
<dbReference type="AlphaFoldDB" id="A0A7T0G2M0"/>
<dbReference type="InterPro" id="IPR050188">
    <property type="entry name" value="RluA_PseudoU_synthase"/>
</dbReference>
<dbReference type="PANTHER" id="PTHR21600">
    <property type="entry name" value="MITOCHONDRIAL RNA PSEUDOURIDINE SYNTHASE"/>
    <property type="match status" value="1"/>
</dbReference>
<dbReference type="GO" id="GO:0000455">
    <property type="term" value="P:enzyme-directed rRNA pseudouridine synthesis"/>
    <property type="evidence" value="ECO:0007669"/>
    <property type="project" value="TreeGrafter"/>
</dbReference>
<reference evidence="4" key="1">
    <citation type="submission" date="2020-02" db="EMBL/GenBank/DDBJ databases">
        <title>Genomic and physiological characterization of two novel Nitrospinaceae genera.</title>
        <authorList>
            <person name="Mueller A.J."/>
            <person name="Jung M.-Y."/>
            <person name="Strachan C.R."/>
            <person name="Herbold C.W."/>
            <person name="Kirkegaard R.H."/>
            <person name="Daims H."/>
        </authorList>
    </citation>
    <scope>NUCLEOTIDE SEQUENCE [LARGE SCALE GENOMIC DNA]</scope>
</reference>
<evidence type="ECO:0000256" key="1">
    <source>
        <dbReference type="ARBA" id="ARBA00010876"/>
    </source>
</evidence>
<dbReference type="SUPFAM" id="SSF55120">
    <property type="entry name" value="Pseudouridine synthase"/>
    <property type="match status" value="1"/>
</dbReference>
<dbReference type="GO" id="GO:0003723">
    <property type="term" value="F:RNA binding"/>
    <property type="evidence" value="ECO:0007669"/>
    <property type="project" value="InterPro"/>
</dbReference>